<dbReference type="HOGENOM" id="CLU_2583281_0_0_6"/>
<protein>
    <submittedName>
        <fullName evidence="1">Uncharacterized protein</fullName>
    </submittedName>
</protein>
<dbReference type="STRING" id="566551.HMPREF0201_00170"/>
<proteinExistence type="predicted"/>
<sequence length="80" mass="9059">MTFTRKGKICHLLTSMIDAMRYPGREITEPCTLPCEIELEYREIKQTMMQSRLSLQSKTGDCGAVAAGKRCCQTILCVIR</sequence>
<accession>S3K5U4</accession>
<dbReference type="EMBL" id="ATDT01000003">
    <property type="protein sequence ID" value="EPF20444.1"/>
    <property type="molecule type" value="Genomic_DNA"/>
</dbReference>
<evidence type="ECO:0000313" key="1">
    <source>
        <dbReference type="EMBL" id="EPF20444.1"/>
    </source>
</evidence>
<name>S3K5U4_9ENTR</name>
<gene>
    <name evidence="1" type="ORF">HMPREF0201_00170</name>
</gene>
<reference evidence="1 2" key="1">
    <citation type="submission" date="2013-04" db="EMBL/GenBank/DDBJ databases">
        <authorList>
            <person name="Weinstock G."/>
            <person name="Sodergren E."/>
            <person name="Lobos E.A."/>
            <person name="Fulton L."/>
            <person name="Fulton R."/>
            <person name="Courtney L."/>
            <person name="Fronick C."/>
            <person name="O'Laughlin M."/>
            <person name="Godfrey J."/>
            <person name="Wilson R.M."/>
            <person name="Miner T."/>
            <person name="Farmer C."/>
            <person name="Delehaunty K."/>
            <person name="Cordes M."/>
            <person name="Minx P."/>
            <person name="Tomlinson C."/>
            <person name="Chen J."/>
            <person name="Wollam A."/>
            <person name="Pepin K.H."/>
            <person name="Palsikar V.B."/>
            <person name="Zhang X."/>
            <person name="Suruliraj S."/>
            <person name="Perna N.T."/>
            <person name="Plunkett G."/>
            <person name="Warren W."/>
            <person name="Mitreva M."/>
            <person name="Mardis E.R."/>
            <person name="Wilson R.K."/>
        </authorList>
    </citation>
    <scope>NUCLEOTIDE SEQUENCE [LARGE SCALE GENOMIC DNA]</scope>
    <source>
        <strain evidence="1 2">DSM 4568</strain>
    </source>
</reference>
<organism evidence="1 2">
    <name type="scientific">Cedecea davisae DSM 4568</name>
    <dbReference type="NCBI Taxonomy" id="566551"/>
    <lineage>
        <taxon>Bacteria</taxon>
        <taxon>Pseudomonadati</taxon>
        <taxon>Pseudomonadota</taxon>
        <taxon>Gammaproteobacteria</taxon>
        <taxon>Enterobacterales</taxon>
        <taxon>Enterobacteriaceae</taxon>
        <taxon>Cedecea</taxon>
    </lineage>
</organism>
<evidence type="ECO:0000313" key="2">
    <source>
        <dbReference type="Proteomes" id="UP000014585"/>
    </source>
</evidence>
<dbReference type="Proteomes" id="UP000014585">
    <property type="component" value="Unassembled WGS sequence"/>
</dbReference>
<dbReference type="AlphaFoldDB" id="S3K5U4"/>
<comment type="caution">
    <text evidence="1">The sequence shown here is derived from an EMBL/GenBank/DDBJ whole genome shotgun (WGS) entry which is preliminary data.</text>
</comment>